<proteinExistence type="inferred from homology"/>
<evidence type="ECO:0000256" key="4">
    <source>
        <dbReference type="ARBA" id="ARBA00012783"/>
    </source>
</evidence>
<evidence type="ECO:0000256" key="7">
    <source>
        <dbReference type="ARBA" id="ARBA00022801"/>
    </source>
</evidence>
<evidence type="ECO:0000256" key="6">
    <source>
        <dbReference type="ARBA" id="ARBA00022723"/>
    </source>
</evidence>
<dbReference type="GO" id="GO:0072527">
    <property type="term" value="P:pyrimidine-containing compound metabolic process"/>
    <property type="evidence" value="ECO:0007669"/>
    <property type="project" value="UniProtKB-ARBA"/>
</dbReference>
<dbReference type="PROSITE" id="PS00903">
    <property type="entry name" value="CYT_DCMP_DEAMINASES_1"/>
    <property type="match status" value="1"/>
</dbReference>
<dbReference type="PANTHER" id="PTHR11644:SF2">
    <property type="entry name" value="CYTIDINE DEAMINASE"/>
    <property type="match status" value="1"/>
</dbReference>
<dbReference type="EC" id="3.5.4.5" evidence="4 15"/>
<dbReference type="eggNOG" id="COG0295">
    <property type="taxonomic scope" value="Bacteria"/>
</dbReference>
<dbReference type="InterPro" id="IPR016193">
    <property type="entry name" value="Cytidine_deaminase-like"/>
</dbReference>
<dbReference type="GO" id="GO:0008270">
    <property type="term" value="F:zinc ion binding"/>
    <property type="evidence" value="ECO:0007669"/>
    <property type="project" value="UniProtKB-UniRule"/>
</dbReference>
<dbReference type="SUPFAM" id="SSF53927">
    <property type="entry name" value="Cytidine deaminase-like"/>
    <property type="match status" value="1"/>
</dbReference>
<dbReference type="EMBL" id="CP000510">
    <property type="protein sequence ID" value="ABM04572.1"/>
    <property type="molecule type" value="Genomic_DNA"/>
</dbReference>
<dbReference type="HOGENOM" id="CLU_097262_1_2_6"/>
<dbReference type="InterPro" id="IPR006262">
    <property type="entry name" value="Cyt_deam_tetra"/>
</dbReference>
<evidence type="ECO:0000256" key="1">
    <source>
        <dbReference type="ARBA" id="ARBA00001947"/>
    </source>
</evidence>
<dbReference type="GO" id="GO:0004126">
    <property type="term" value="F:cytidine deaminase activity"/>
    <property type="evidence" value="ECO:0007669"/>
    <property type="project" value="UniProtKB-UniRule"/>
</dbReference>
<dbReference type="NCBIfam" id="NF004064">
    <property type="entry name" value="PRK05578.1"/>
    <property type="match status" value="1"/>
</dbReference>
<comment type="catalytic activity">
    <reaction evidence="11 15">
        <text>cytidine + H2O + H(+) = uridine + NH4(+)</text>
        <dbReference type="Rhea" id="RHEA:16069"/>
        <dbReference type="ChEBI" id="CHEBI:15377"/>
        <dbReference type="ChEBI" id="CHEBI:15378"/>
        <dbReference type="ChEBI" id="CHEBI:16704"/>
        <dbReference type="ChEBI" id="CHEBI:17562"/>
        <dbReference type="ChEBI" id="CHEBI:28938"/>
        <dbReference type="EC" id="3.5.4.5"/>
    </reaction>
</comment>
<dbReference type="GO" id="GO:0005829">
    <property type="term" value="C:cytosol"/>
    <property type="evidence" value="ECO:0007669"/>
    <property type="project" value="TreeGrafter"/>
</dbReference>
<comment type="function">
    <text evidence="2 15">This enzyme scavenges exogenous and endogenous cytidine and 2'-deoxycytidine for UMP synthesis.</text>
</comment>
<dbReference type="AlphaFoldDB" id="A1SYK7"/>
<comment type="catalytic activity">
    <reaction evidence="10 15">
        <text>2'-deoxycytidine + H2O + H(+) = 2'-deoxyuridine + NH4(+)</text>
        <dbReference type="Rhea" id="RHEA:13433"/>
        <dbReference type="ChEBI" id="CHEBI:15377"/>
        <dbReference type="ChEBI" id="CHEBI:15378"/>
        <dbReference type="ChEBI" id="CHEBI:15698"/>
        <dbReference type="ChEBI" id="CHEBI:16450"/>
        <dbReference type="ChEBI" id="CHEBI:28938"/>
        <dbReference type="EC" id="3.5.4.5"/>
    </reaction>
</comment>
<keyword evidence="6 14" id="KW-0479">Metal-binding</keyword>
<dbReference type="InterPro" id="IPR002125">
    <property type="entry name" value="CMP_dCMP_dom"/>
</dbReference>
<evidence type="ECO:0000256" key="3">
    <source>
        <dbReference type="ARBA" id="ARBA00006576"/>
    </source>
</evidence>
<comment type="similarity">
    <text evidence="3 15">Belongs to the cytidine and deoxycytidylate deaminase family.</text>
</comment>
<feature type="binding site" evidence="13">
    <location>
        <begin position="41"/>
        <end position="47"/>
    </location>
    <ligand>
        <name>substrate</name>
    </ligand>
</feature>
<dbReference type="PROSITE" id="PS51747">
    <property type="entry name" value="CYT_DCMP_DEAMINASES_2"/>
    <property type="match status" value="1"/>
</dbReference>
<keyword evidence="8 14" id="KW-0862">Zinc</keyword>
<dbReference type="InterPro" id="IPR050202">
    <property type="entry name" value="Cyt/Deoxycyt_deaminase"/>
</dbReference>
<dbReference type="RefSeq" id="WP_011771126.1">
    <property type="nucleotide sequence ID" value="NC_008709.1"/>
</dbReference>
<keyword evidence="7 15" id="KW-0378">Hydrolase</keyword>
<feature type="active site" description="Proton donor" evidence="12">
    <location>
        <position position="54"/>
    </location>
</feature>
<feature type="binding site" evidence="14">
    <location>
        <position position="94"/>
    </location>
    <ligand>
        <name>Zn(2+)</name>
        <dbReference type="ChEBI" id="CHEBI:29105"/>
        <note>catalytic</note>
    </ligand>
</feature>
<dbReference type="OrthoDB" id="9795347at2"/>
<evidence type="ECO:0000256" key="5">
    <source>
        <dbReference type="ARBA" id="ARBA00018266"/>
    </source>
</evidence>
<evidence type="ECO:0000313" key="18">
    <source>
        <dbReference type="Proteomes" id="UP000000639"/>
    </source>
</evidence>
<evidence type="ECO:0000256" key="14">
    <source>
        <dbReference type="PIRSR" id="PIRSR606262-3"/>
    </source>
</evidence>
<dbReference type="CDD" id="cd01283">
    <property type="entry name" value="cytidine_deaminase"/>
    <property type="match status" value="1"/>
</dbReference>
<evidence type="ECO:0000256" key="15">
    <source>
        <dbReference type="RuleBase" id="RU364006"/>
    </source>
</evidence>
<keyword evidence="18" id="KW-1185">Reference proteome</keyword>
<dbReference type="GO" id="GO:0055086">
    <property type="term" value="P:nucleobase-containing small molecule metabolic process"/>
    <property type="evidence" value="ECO:0007669"/>
    <property type="project" value="UniProtKB-ARBA"/>
</dbReference>
<dbReference type="KEGG" id="pin:Ping_2867"/>
<dbReference type="Pfam" id="PF00383">
    <property type="entry name" value="dCMP_cyt_deam_1"/>
    <property type="match status" value="1"/>
</dbReference>
<evidence type="ECO:0000256" key="10">
    <source>
        <dbReference type="ARBA" id="ARBA00049252"/>
    </source>
</evidence>
<evidence type="ECO:0000259" key="16">
    <source>
        <dbReference type="PROSITE" id="PS51747"/>
    </source>
</evidence>
<evidence type="ECO:0000256" key="11">
    <source>
        <dbReference type="ARBA" id="ARBA00049558"/>
    </source>
</evidence>
<accession>A1SYK7</accession>
<reference evidence="17 18" key="1">
    <citation type="submission" date="2007-01" db="EMBL/GenBank/DDBJ databases">
        <title>Complete sequence of Psychromonas ingrahamii 37.</title>
        <authorList>
            <consortium name="US DOE Joint Genome Institute"/>
            <person name="Copeland A."/>
            <person name="Lucas S."/>
            <person name="Lapidus A."/>
            <person name="Barry K."/>
            <person name="Detter J.C."/>
            <person name="Glavina del Rio T."/>
            <person name="Hammon N."/>
            <person name="Israni S."/>
            <person name="Dalin E."/>
            <person name="Tice H."/>
            <person name="Pitluck S."/>
            <person name="Thompson L.S."/>
            <person name="Brettin T."/>
            <person name="Bruce D."/>
            <person name="Han C."/>
            <person name="Tapia R."/>
            <person name="Schmutz J."/>
            <person name="Larimer F."/>
            <person name="Land M."/>
            <person name="Hauser L."/>
            <person name="Kyrpides N."/>
            <person name="Ivanova N."/>
            <person name="Staley J."/>
            <person name="Richardson P."/>
        </authorList>
    </citation>
    <scope>NUCLEOTIDE SEQUENCE [LARGE SCALE GENOMIC DNA]</scope>
    <source>
        <strain evidence="17 18">37</strain>
    </source>
</reference>
<name>A1SYK7_PSYIN</name>
<evidence type="ECO:0000313" key="17">
    <source>
        <dbReference type="EMBL" id="ABM04572.1"/>
    </source>
</evidence>
<dbReference type="PANTHER" id="PTHR11644">
    <property type="entry name" value="CYTIDINE DEAMINASE"/>
    <property type="match status" value="1"/>
</dbReference>
<dbReference type="NCBIfam" id="TIGR01354">
    <property type="entry name" value="cyt_deam_tetra"/>
    <property type="match status" value="1"/>
</dbReference>
<feature type="binding site" evidence="14">
    <location>
        <position position="91"/>
    </location>
    <ligand>
        <name>Zn(2+)</name>
        <dbReference type="ChEBI" id="CHEBI:29105"/>
        <note>catalytic</note>
    </ligand>
</feature>
<evidence type="ECO:0000256" key="9">
    <source>
        <dbReference type="ARBA" id="ARBA00032005"/>
    </source>
</evidence>
<organism evidence="17 18">
    <name type="scientific">Psychromonas ingrahamii (strain DSM 17664 / CCUG 51855 / 37)</name>
    <dbReference type="NCBI Taxonomy" id="357804"/>
    <lineage>
        <taxon>Bacteria</taxon>
        <taxon>Pseudomonadati</taxon>
        <taxon>Pseudomonadota</taxon>
        <taxon>Gammaproteobacteria</taxon>
        <taxon>Alteromonadales</taxon>
        <taxon>Psychromonadaceae</taxon>
        <taxon>Psychromonas</taxon>
    </lineage>
</organism>
<sequence>MQKNYFTELKKLLDNAQAPYSGFNVAAIVITRNGNLYKGVNVESAAYPTTICAERNAIHTAVTEGMKKGEVKEIHLIARNAAKALIKAQPCGGCRQVIAEQSGNDAIVYSYASALEIEQHSINELLPFAFLGDDL</sequence>
<dbReference type="InterPro" id="IPR016192">
    <property type="entry name" value="APOBEC/CMP_deaminase_Zn-bd"/>
</dbReference>
<evidence type="ECO:0000256" key="8">
    <source>
        <dbReference type="ARBA" id="ARBA00022833"/>
    </source>
</evidence>
<gene>
    <name evidence="17" type="ordered locus">Ping_2867</name>
</gene>
<dbReference type="STRING" id="357804.Ping_2867"/>
<evidence type="ECO:0000256" key="13">
    <source>
        <dbReference type="PIRSR" id="PIRSR606262-2"/>
    </source>
</evidence>
<evidence type="ECO:0000256" key="12">
    <source>
        <dbReference type="PIRSR" id="PIRSR606262-1"/>
    </source>
</evidence>
<feature type="binding site" evidence="14">
    <location>
        <position position="52"/>
    </location>
    <ligand>
        <name>Zn(2+)</name>
        <dbReference type="ChEBI" id="CHEBI:29105"/>
        <note>catalytic</note>
    </ligand>
</feature>
<dbReference type="Gene3D" id="3.40.140.10">
    <property type="entry name" value="Cytidine Deaminase, domain 2"/>
    <property type="match status" value="1"/>
</dbReference>
<comment type="cofactor">
    <cofactor evidence="1 14 15">
        <name>Zn(2+)</name>
        <dbReference type="ChEBI" id="CHEBI:29105"/>
    </cofactor>
</comment>
<protein>
    <recommendedName>
        <fullName evidence="5 15">Cytidine deaminase</fullName>
        <ecNumber evidence="4 15">3.5.4.5</ecNumber>
    </recommendedName>
    <alternativeName>
        <fullName evidence="9 15">Cytidine aminohydrolase</fullName>
    </alternativeName>
</protein>
<evidence type="ECO:0000256" key="2">
    <source>
        <dbReference type="ARBA" id="ARBA00003949"/>
    </source>
</evidence>
<feature type="domain" description="CMP/dCMP-type deaminase" evidence="16">
    <location>
        <begin position="1"/>
        <end position="133"/>
    </location>
</feature>
<dbReference type="Proteomes" id="UP000000639">
    <property type="component" value="Chromosome"/>
</dbReference>
<dbReference type="GO" id="GO:0042802">
    <property type="term" value="F:identical protein binding"/>
    <property type="evidence" value="ECO:0007669"/>
    <property type="project" value="UniProtKB-ARBA"/>
</dbReference>